<evidence type="ECO:0000256" key="1">
    <source>
        <dbReference type="ARBA" id="ARBA00009964"/>
    </source>
</evidence>
<protein>
    <submittedName>
        <fullName evidence="4">IS3 family transposase</fullName>
    </submittedName>
</protein>
<dbReference type="EMBL" id="CP024445">
    <property type="protein sequence ID" value="ATR79893.1"/>
    <property type="molecule type" value="Genomic_DNA"/>
</dbReference>
<dbReference type="PROSITE" id="PS50994">
    <property type="entry name" value="INTEGRASE"/>
    <property type="match status" value="1"/>
</dbReference>
<dbReference type="InterPro" id="IPR048020">
    <property type="entry name" value="Transpos_IS3"/>
</dbReference>
<comment type="similarity">
    <text evidence="1">Belongs to the transposase 8 family.</text>
</comment>
<dbReference type="InterPro" id="IPR012337">
    <property type="entry name" value="RNaseH-like_sf"/>
</dbReference>
<dbReference type="GO" id="GO:0015074">
    <property type="term" value="P:DNA integration"/>
    <property type="evidence" value="ECO:0007669"/>
    <property type="project" value="InterPro"/>
</dbReference>
<dbReference type="GO" id="GO:0003677">
    <property type="term" value="F:DNA binding"/>
    <property type="evidence" value="ECO:0007669"/>
    <property type="project" value="InterPro"/>
</dbReference>
<dbReference type="InterPro" id="IPR050900">
    <property type="entry name" value="Transposase_IS3/IS150/IS904"/>
</dbReference>
<dbReference type="PANTHER" id="PTHR46889:SF4">
    <property type="entry name" value="TRANSPOSASE INSO FOR INSERTION SEQUENCE ELEMENT IS911B-RELATED"/>
    <property type="match status" value="1"/>
</dbReference>
<reference evidence="5" key="1">
    <citation type="submission" date="2017-10" db="EMBL/GenBank/DDBJ databases">
        <title>Complete genome sequence of Moraxella osloensis NP7 isolated from human skin.</title>
        <authorList>
            <person name="Lee K."/>
            <person name="Lim J.Y."/>
            <person name="Hwang I."/>
        </authorList>
    </citation>
    <scope>NUCLEOTIDE SEQUENCE [LARGE SCALE GENOMIC DNA]</scope>
    <source>
        <strain evidence="5">NP7</strain>
        <plasmid evidence="5">pnp7-2</plasmid>
    </source>
</reference>
<organism evidence="4 5">
    <name type="scientific">Faucicola osloensis</name>
    <name type="common">Moraxella osloensis</name>
    <dbReference type="NCBI Taxonomy" id="34062"/>
    <lineage>
        <taxon>Bacteria</taxon>
        <taxon>Pseudomonadati</taxon>
        <taxon>Pseudomonadota</taxon>
        <taxon>Gammaproteobacteria</taxon>
        <taxon>Moraxellales</taxon>
        <taxon>Moraxellaceae</taxon>
        <taxon>Faucicola</taxon>
    </lineage>
</organism>
<dbReference type="GO" id="GO:0004803">
    <property type="term" value="F:transposase activity"/>
    <property type="evidence" value="ECO:0007669"/>
    <property type="project" value="InterPro"/>
</dbReference>
<dbReference type="InterPro" id="IPR001584">
    <property type="entry name" value="Integrase_cat-core"/>
</dbReference>
<dbReference type="AlphaFoldDB" id="A0A2D2LXY0"/>
<proteinExistence type="inferred from homology"/>
<dbReference type="NCBIfam" id="NF033516">
    <property type="entry name" value="transpos_IS3"/>
    <property type="match status" value="1"/>
</dbReference>
<dbReference type="InterPro" id="IPR036397">
    <property type="entry name" value="RNaseH_sf"/>
</dbReference>
<sequence length="520" mass="58707">MAQYSAERKQAILNKLLSPELISIAQLARDEHIAEQTLYNWRNRAKQQGKAVPTNDKTKELSPETKLTIIIDTAKLNETELAEYCRSKGLYPEQIAQWKTQSLTGFSTNEQQTALGRKQHQTDQKQIKQLKQEIKRKDKALAEAAAILILPKKAQCPLGGGRGRMTLLADRQQLITLIDQATNAGARLHIACSEIGISRRTYRRWKADKDNTGDKRPIAVRAAPSNKLSDIERQAILDACNEPRFASLPPSQIVPTLLDEGIYHASESSFYRILKQHNQLTHRGRAKAKKPRKPPDTFIAAKPCQVFCWDITYLPSTVRGQFYYLYLIEDIYSRKIVGYEVYDKEAGDLAARLLERTLLNENAIGTGVVLHSDNGAPMKSQTLRMKAYELGVLTSYSRPRVSNDNPFAEALFRTVKYAPSFPEYGFDSLETARVWVNGFVGWYNAEHKHSGLNFVTPNERHTLKDGDILARRESVLVMAKQVNPARWNGRAVRNCSPVQPTALNPVRLSRRVNATEVLVA</sequence>
<dbReference type="Proteomes" id="UP000229340">
    <property type="component" value="Plasmid pNP7-2"/>
</dbReference>
<dbReference type="PANTHER" id="PTHR46889">
    <property type="entry name" value="TRANSPOSASE INSF FOR INSERTION SEQUENCE IS3B-RELATED"/>
    <property type="match status" value="1"/>
</dbReference>
<dbReference type="Pfam" id="PF01527">
    <property type="entry name" value="HTH_Tnp_1"/>
    <property type="match status" value="1"/>
</dbReference>
<evidence type="ECO:0000313" key="4">
    <source>
        <dbReference type="EMBL" id="ATR79893.1"/>
    </source>
</evidence>
<name>A0A2D2LXY0_FAUOS</name>
<evidence type="ECO:0000313" key="5">
    <source>
        <dbReference type="Proteomes" id="UP000229340"/>
    </source>
</evidence>
<dbReference type="InterPro" id="IPR009057">
    <property type="entry name" value="Homeodomain-like_sf"/>
</dbReference>
<dbReference type="Pfam" id="PF00665">
    <property type="entry name" value="rve"/>
    <property type="match status" value="1"/>
</dbReference>
<evidence type="ECO:0000259" key="3">
    <source>
        <dbReference type="PROSITE" id="PS50994"/>
    </source>
</evidence>
<keyword evidence="2" id="KW-0175">Coiled coil</keyword>
<evidence type="ECO:0000256" key="2">
    <source>
        <dbReference type="SAM" id="Coils"/>
    </source>
</evidence>
<gene>
    <name evidence="4" type="ORF">NP7_11095</name>
</gene>
<geneLocation type="plasmid" evidence="5">
    <name>pnp7-2</name>
</geneLocation>
<dbReference type="Gene3D" id="3.30.420.10">
    <property type="entry name" value="Ribonuclease H-like superfamily/Ribonuclease H"/>
    <property type="match status" value="1"/>
</dbReference>
<dbReference type="SUPFAM" id="SSF46689">
    <property type="entry name" value="Homeodomain-like"/>
    <property type="match status" value="2"/>
</dbReference>
<accession>A0A2D2LXY0</accession>
<dbReference type="GO" id="GO:0006313">
    <property type="term" value="P:DNA transposition"/>
    <property type="evidence" value="ECO:0007669"/>
    <property type="project" value="InterPro"/>
</dbReference>
<dbReference type="SUPFAM" id="SSF53098">
    <property type="entry name" value="Ribonuclease H-like"/>
    <property type="match status" value="1"/>
</dbReference>
<keyword evidence="4" id="KW-0614">Plasmid</keyword>
<feature type="coiled-coil region" evidence="2">
    <location>
        <begin position="120"/>
        <end position="147"/>
    </location>
</feature>
<dbReference type="InterPro" id="IPR002514">
    <property type="entry name" value="Transposase_8"/>
</dbReference>
<feature type="domain" description="Integrase catalytic" evidence="3">
    <location>
        <begin position="299"/>
        <end position="465"/>
    </location>
</feature>